<dbReference type="PANTHER" id="PTHR11474:SF126">
    <property type="entry name" value="TYROSINASE-LIKE PROTEIN TYR-1-RELATED"/>
    <property type="match status" value="1"/>
</dbReference>
<dbReference type="HOGENOM" id="CLU_035914_1_3_1"/>
<keyword evidence="3" id="KW-0732">Signal</keyword>
<dbReference type="GO" id="GO:0016491">
    <property type="term" value="F:oxidoreductase activity"/>
    <property type="evidence" value="ECO:0007669"/>
    <property type="project" value="InterPro"/>
</dbReference>
<dbReference type="Gene3D" id="1.10.1280.10">
    <property type="entry name" value="Di-copper center containing domain from catechol oxidase"/>
    <property type="match status" value="1"/>
</dbReference>
<dbReference type="AlphaFoldDB" id="G4TVT3"/>
<dbReference type="eggNOG" id="ENOG502RM4B">
    <property type="taxonomic scope" value="Eukaryota"/>
</dbReference>
<dbReference type="OrthoDB" id="6132182at2759"/>
<feature type="domain" description="Tyrosinase copper-binding" evidence="4">
    <location>
        <begin position="142"/>
        <end position="159"/>
    </location>
</feature>
<evidence type="ECO:0000259" key="4">
    <source>
        <dbReference type="PROSITE" id="PS00497"/>
    </source>
</evidence>
<evidence type="ECO:0000256" key="1">
    <source>
        <dbReference type="ARBA" id="ARBA00022723"/>
    </source>
</evidence>
<dbReference type="OMA" id="HYADINY"/>
<keyword evidence="1" id="KW-0479">Metal-binding</keyword>
<dbReference type="SUPFAM" id="SSF48056">
    <property type="entry name" value="Di-copper centre-containing domain"/>
    <property type="match status" value="1"/>
</dbReference>
<organism evidence="6 7">
    <name type="scientific">Serendipita indica (strain DSM 11827)</name>
    <name type="common">Root endophyte fungus</name>
    <name type="synonym">Piriformospora indica</name>
    <dbReference type="NCBI Taxonomy" id="1109443"/>
    <lineage>
        <taxon>Eukaryota</taxon>
        <taxon>Fungi</taxon>
        <taxon>Dikarya</taxon>
        <taxon>Basidiomycota</taxon>
        <taxon>Agaricomycotina</taxon>
        <taxon>Agaricomycetes</taxon>
        <taxon>Sebacinales</taxon>
        <taxon>Serendipitaceae</taxon>
        <taxon>Serendipita</taxon>
    </lineage>
</organism>
<protein>
    <recommendedName>
        <fullName evidence="4 5">Tyrosinase copper-binding domain-containing protein</fullName>
    </recommendedName>
</protein>
<feature type="domain" description="Tyrosinase copper-binding" evidence="5">
    <location>
        <begin position="323"/>
        <end position="334"/>
    </location>
</feature>
<dbReference type="Pfam" id="PF00264">
    <property type="entry name" value="Tyrosinase"/>
    <property type="match status" value="1"/>
</dbReference>
<sequence>MAPVFSLLSTFTLFTALATSVVANPSAGANHVRRQDPSTEELVPFLDYEAIKQAADAALTEDLERRGLVEPGTAAKKRSLLPTCPRVSVRKEWRKLTKAEKRAYIKATKCLQSKPDYGISPISDKMYDAFVYIHENNWFGFHATASFPVWHRWFVWLREVTLREQCGYSGPTPYWNYTMDYKDLFASPFFTEPETGFGTHGTVPYEAMTGATGYKVDNGAFANLFVNLPEPHYLTRNFTLWKDSDPNQQYGKAFGNWVSPQQVQTTLAAQTFWDFEKVLDGIGAPMSLGVHNTVHFNNNGDWYGPGWLANTKYFPFASTAPNDPAFFPHHAYVDAVFWKWQQAPGHQYDYGGSTNISDPTQNDAKITDLLPFSGFGPDIPVALTLRTEAFPLCYTYSF</sequence>
<evidence type="ECO:0000259" key="5">
    <source>
        <dbReference type="PROSITE" id="PS00498"/>
    </source>
</evidence>
<name>G4TVT3_SERID</name>
<comment type="caution">
    <text evidence="6">The sequence shown here is derived from an EMBL/GenBank/DDBJ whole genome shotgun (WGS) entry which is preliminary data.</text>
</comment>
<feature type="chain" id="PRO_5003468950" description="Tyrosinase copper-binding domain-containing protein" evidence="3">
    <location>
        <begin position="24"/>
        <end position="398"/>
    </location>
</feature>
<gene>
    <name evidence="6" type="ORF">PIIN_09409</name>
</gene>
<reference evidence="6 7" key="1">
    <citation type="journal article" date="2011" name="PLoS Pathog.">
        <title>Endophytic Life Strategies Decoded by Genome and Transcriptome Analyses of the Mutualistic Root Symbiont Piriformospora indica.</title>
        <authorList>
            <person name="Zuccaro A."/>
            <person name="Lahrmann U."/>
            <person name="Guldener U."/>
            <person name="Langen G."/>
            <person name="Pfiffi S."/>
            <person name="Biedenkopf D."/>
            <person name="Wong P."/>
            <person name="Samans B."/>
            <person name="Grimm C."/>
            <person name="Basiewicz M."/>
            <person name="Murat C."/>
            <person name="Martin F."/>
            <person name="Kogel K.H."/>
        </authorList>
    </citation>
    <scope>NUCLEOTIDE SEQUENCE [LARGE SCALE GENOMIC DNA]</scope>
    <source>
        <strain evidence="6 7">DSM 11827</strain>
    </source>
</reference>
<evidence type="ECO:0000256" key="3">
    <source>
        <dbReference type="SAM" id="SignalP"/>
    </source>
</evidence>
<keyword evidence="7" id="KW-1185">Reference proteome</keyword>
<accession>G4TVT3</accession>
<proteinExistence type="predicted"/>
<evidence type="ECO:0000313" key="6">
    <source>
        <dbReference type="EMBL" id="CCA75426.1"/>
    </source>
</evidence>
<dbReference type="GO" id="GO:0046872">
    <property type="term" value="F:metal ion binding"/>
    <property type="evidence" value="ECO:0007669"/>
    <property type="project" value="UniProtKB-KW"/>
</dbReference>
<evidence type="ECO:0000256" key="2">
    <source>
        <dbReference type="ARBA" id="ARBA00023008"/>
    </source>
</evidence>
<dbReference type="EMBL" id="CAFZ01000448">
    <property type="protein sequence ID" value="CCA75426.1"/>
    <property type="molecule type" value="Genomic_DNA"/>
</dbReference>
<dbReference type="STRING" id="1109443.G4TVT3"/>
<dbReference type="PROSITE" id="PS00497">
    <property type="entry name" value="TYROSINASE_1"/>
    <property type="match status" value="1"/>
</dbReference>
<dbReference type="PRINTS" id="PR00092">
    <property type="entry name" value="TYROSINASE"/>
</dbReference>
<dbReference type="PROSITE" id="PS00498">
    <property type="entry name" value="TYROSINASE_2"/>
    <property type="match status" value="1"/>
</dbReference>
<dbReference type="PANTHER" id="PTHR11474">
    <property type="entry name" value="TYROSINASE FAMILY MEMBER"/>
    <property type="match status" value="1"/>
</dbReference>
<keyword evidence="2" id="KW-0186">Copper</keyword>
<dbReference type="InterPro" id="IPR002227">
    <property type="entry name" value="Tyrosinase_Cu-bd"/>
</dbReference>
<evidence type="ECO:0000313" key="7">
    <source>
        <dbReference type="Proteomes" id="UP000007148"/>
    </source>
</evidence>
<dbReference type="InParanoid" id="G4TVT3"/>
<dbReference type="InterPro" id="IPR008922">
    <property type="entry name" value="Di-copper_centre_dom_sf"/>
</dbReference>
<dbReference type="Proteomes" id="UP000007148">
    <property type="component" value="Unassembled WGS sequence"/>
</dbReference>
<dbReference type="InterPro" id="IPR050316">
    <property type="entry name" value="Tyrosinase/Hemocyanin"/>
</dbReference>
<feature type="signal peptide" evidence="3">
    <location>
        <begin position="1"/>
        <end position="23"/>
    </location>
</feature>